<dbReference type="EMBL" id="JACEIK010000137">
    <property type="protein sequence ID" value="MCD7450576.1"/>
    <property type="molecule type" value="Genomic_DNA"/>
</dbReference>
<sequence length="107" mass="12141">MKSTPGMVLSKDQSRGCRFDGCEHALGSERRNLLRTMMDHLFHPYPRVIELQKTLIMIASNNIRASEHTPLEMTLPQRNSGNGLAVETHSGEYKIDRSRKGFKIGML</sequence>
<evidence type="ECO:0000313" key="1">
    <source>
        <dbReference type="EMBL" id="MCD7450576.1"/>
    </source>
</evidence>
<organism evidence="1 2">
    <name type="scientific">Datura stramonium</name>
    <name type="common">Jimsonweed</name>
    <name type="synonym">Common thornapple</name>
    <dbReference type="NCBI Taxonomy" id="4076"/>
    <lineage>
        <taxon>Eukaryota</taxon>
        <taxon>Viridiplantae</taxon>
        <taxon>Streptophyta</taxon>
        <taxon>Embryophyta</taxon>
        <taxon>Tracheophyta</taxon>
        <taxon>Spermatophyta</taxon>
        <taxon>Magnoliopsida</taxon>
        <taxon>eudicotyledons</taxon>
        <taxon>Gunneridae</taxon>
        <taxon>Pentapetalae</taxon>
        <taxon>asterids</taxon>
        <taxon>lamiids</taxon>
        <taxon>Solanales</taxon>
        <taxon>Solanaceae</taxon>
        <taxon>Solanoideae</taxon>
        <taxon>Datureae</taxon>
        <taxon>Datura</taxon>
    </lineage>
</organism>
<name>A0ABS8RUV8_DATST</name>
<accession>A0ABS8RUV8</accession>
<proteinExistence type="predicted"/>
<protein>
    <submittedName>
        <fullName evidence="1">Uncharacterized protein</fullName>
    </submittedName>
</protein>
<keyword evidence="2" id="KW-1185">Reference proteome</keyword>
<comment type="caution">
    <text evidence="1">The sequence shown here is derived from an EMBL/GenBank/DDBJ whole genome shotgun (WGS) entry which is preliminary data.</text>
</comment>
<dbReference type="Proteomes" id="UP000823775">
    <property type="component" value="Unassembled WGS sequence"/>
</dbReference>
<evidence type="ECO:0000313" key="2">
    <source>
        <dbReference type="Proteomes" id="UP000823775"/>
    </source>
</evidence>
<reference evidence="1 2" key="1">
    <citation type="journal article" date="2021" name="BMC Genomics">
        <title>Datura genome reveals duplications of psychoactive alkaloid biosynthetic genes and high mutation rate following tissue culture.</title>
        <authorList>
            <person name="Rajewski A."/>
            <person name="Carter-House D."/>
            <person name="Stajich J."/>
            <person name="Litt A."/>
        </authorList>
    </citation>
    <scope>NUCLEOTIDE SEQUENCE [LARGE SCALE GENOMIC DNA]</scope>
    <source>
        <strain evidence="1">AR-01</strain>
    </source>
</reference>
<feature type="non-terminal residue" evidence="1">
    <location>
        <position position="107"/>
    </location>
</feature>
<gene>
    <name evidence="1" type="ORF">HAX54_007229</name>
</gene>